<dbReference type="VEuPathDB" id="VectorBase:AARA014809"/>
<sequence>MIAKWRKCFTTIAASLRDDIIWVSMYQARTQHNNKRKLSKTSKKKKSATNTPIEPGPTTSSESDQRNSGTQQRDSRELMMSVSSIFSAHGAYMRMTRTMVAAVKVIKLVRPTWGASSSCGPTNRLVAISWRRSLF</sequence>
<reference evidence="2" key="1">
    <citation type="submission" date="2022-08" db="UniProtKB">
        <authorList>
            <consortium name="EnsemblMetazoa"/>
        </authorList>
    </citation>
    <scope>IDENTIFICATION</scope>
    <source>
        <strain evidence="2">Dongola</strain>
    </source>
</reference>
<keyword evidence="3" id="KW-1185">Reference proteome</keyword>
<name>A0A182IH75_ANOAR</name>
<feature type="region of interest" description="Disordered" evidence="1">
    <location>
        <begin position="30"/>
        <end position="78"/>
    </location>
</feature>
<organism evidence="2 3">
    <name type="scientific">Anopheles arabiensis</name>
    <name type="common">Mosquito</name>
    <dbReference type="NCBI Taxonomy" id="7173"/>
    <lineage>
        <taxon>Eukaryota</taxon>
        <taxon>Metazoa</taxon>
        <taxon>Ecdysozoa</taxon>
        <taxon>Arthropoda</taxon>
        <taxon>Hexapoda</taxon>
        <taxon>Insecta</taxon>
        <taxon>Pterygota</taxon>
        <taxon>Neoptera</taxon>
        <taxon>Endopterygota</taxon>
        <taxon>Diptera</taxon>
        <taxon>Nematocera</taxon>
        <taxon>Culicoidea</taxon>
        <taxon>Culicidae</taxon>
        <taxon>Anophelinae</taxon>
        <taxon>Anopheles</taxon>
    </lineage>
</organism>
<feature type="compositionally biased region" description="Polar residues" evidence="1">
    <location>
        <begin position="57"/>
        <end position="72"/>
    </location>
</feature>
<dbReference type="EnsemblMetazoa" id="AARA014809-RA">
    <property type="protein sequence ID" value="AARA014809-PA"/>
    <property type="gene ID" value="AARA014809"/>
</dbReference>
<evidence type="ECO:0000313" key="2">
    <source>
        <dbReference type="EnsemblMetazoa" id="AARA014809-PA"/>
    </source>
</evidence>
<dbReference type="EMBL" id="APCN01003407">
    <property type="status" value="NOT_ANNOTATED_CDS"/>
    <property type="molecule type" value="Genomic_DNA"/>
</dbReference>
<dbReference type="AlphaFoldDB" id="A0A182IH75"/>
<feature type="compositionally biased region" description="Basic residues" evidence="1">
    <location>
        <begin position="32"/>
        <end position="47"/>
    </location>
</feature>
<dbReference type="Proteomes" id="UP000075840">
    <property type="component" value="Unassembled WGS sequence"/>
</dbReference>
<evidence type="ECO:0000256" key="1">
    <source>
        <dbReference type="SAM" id="MobiDB-lite"/>
    </source>
</evidence>
<proteinExistence type="predicted"/>
<evidence type="ECO:0000313" key="3">
    <source>
        <dbReference type="Proteomes" id="UP000075840"/>
    </source>
</evidence>
<accession>A0A182IH75</accession>
<protein>
    <submittedName>
        <fullName evidence="2">Uncharacterized protein</fullName>
    </submittedName>
</protein>